<dbReference type="HOGENOM" id="CLU_035706_0_2_12"/>
<dbReference type="PATRIC" id="fig|999432.5.peg.896"/>
<dbReference type="Gene3D" id="3.30.420.10">
    <property type="entry name" value="Ribonuclease H-like superfamily/Ribonuclease H"/>
    <property type="match status" value="1"/>
</dbReference>
<dbReference type="InterPro" id="IPR051917">
    <property type="entry name" value="Transposase-Integrase"/>
</dbReference>
<accession>A0A0E2E608</accession>
<evidence type="ECO:0000313" key="3">
    <source>
        <dbReference type="EMBL" id="EMB34736.1"/>
    </source>
</evidence>
<dbReference type="PANTHER" id="PTHR10948">
    <property type="entry name" value="TRANSPOSASE"/>
    <property type="match status" value="1"/>
</dbReference>
<evidence type="ECO:0000256" key="1">
    <source>
        <dbReference type="ARBA" id="ARBA00023172"/>
    </source>
</evidence>
<dbReference type="PANTHER" id="PTHR10948:SF23">
    <property type="entry name" value="TRANSPOSASE INSI FOR INSERTION SEQUENCE ELEMENT IS30A-RELATED"/>
    <property type="match status" value="1"/>
</dbReference>
<keyword evidence="1" id="KW-0233">DNA recombination</keyword>
<name>A0A0E2E608_TREDN</name>
<comment type="caution">
    <text evidence="4">The sequence shown here is derived from an EMBL/GenBank/DDBJ whole genome shotgun (WGS) entry which is preliminary data.</text>
</comment>
<dbReference type="InterPro" id="IPR036397">
    <property type="entry name" value="RNaseH_sf"/>
</dbReference>
<organism evidence="4">
    <name type="scientific">Treponema denticola H-22</name>
    <dbReference type="NCBI Taxonomy" id="999432"/>
    <lineage>
        <taxon>Bacteria</taxon>
        <taxon>Pseudomonadati</taxon>
        <taxon>Spirochaetota</taxon>
        <taxon>Spirochaetia</taxon>
        <taxon>Spirochaetales</taxon>
        <taxon>Treponemataceae</taxon>
        <taxon>Treponema</taxon>
    </lineage>
</organism>
<dbReference type="GO" id="GO:0015074">
    <property type="term" value="P:DNA integration"/>
    <property type="evidence" value="ECO:0007669"/>
    <property type="project" value="InterPro"/>
</dbReference>
<dbReference type="GO" id="GO:0003676">
    <property type="term" value="F:nucleic acid binding"/>
    <property type="evidence" value="ECO:0007669"/>
    <property type="project" value="InterPro"/>
</dbReference>
<dbReference type="InterPro" id="IPR025246">
    <property type="entry name" value="IS30-like_HTH"/>
</dbReference>
<dbReference type="NCBIfam" id="NF033563">
    <property type="entry name" value="transpos_IS30"/>
    <property type="match status" value="1"/>
</dbReference>
<dbReference type="EMBL" id="AGDV01000008">
    <property type="protein sequence ID" value="EMB34736.1"/>
    <property type="molecule type" value="Genomic_DNA"/>
</dbReference>
<sequence length="358" mass="42215">MNQNNDTIKSKKWKHLSEKERYAIEALFKSDHNARQIAQSLNRDRRTIQREIKRGMVIKVTENPYVSRNPKVPDYLEKIVYSARKGQQRADKMKLLKGRGLKIGKDKKLLHYLETCIADNKFSPDAAIGQIKELGLQFPVMICTKTVYNMIDRGDFSRLTNKDLPVKRNKTKRKYKKISKIAKNNIKGRSIEQRSEQINKRQEKGHWEMDLVIGKGRCCLQVMTERVTRKELIFKIPDKKQESIKKNIDMLEMKYKDEFKEIFKSITMDNGTEFLDQEGLETSCLKEGEKRTTCYYAHPYSSWERGSNENANKLIRRFIPKGADISKYSDIQIKQVENWINNYPRRMFGYKTANQMYT</sequence>
<dbReference type="InterPro" id="IPR001584">
    <property type="entry name" value="Integrase_cat-core"/>
</dbReference>
<dbReference type="GO" id="GO:0006310">
    <property type="term" value="P:DNA recombination"/>
    <property type="evidence" value="ECO:0007669"/>
    <property type="project" value="UniProtKB-KW"/>
</dbReference>
<dbReference type="GO" id="GO:0004803">
    <property type="term" value="F:transposase activity"/>
    <property type="evidence" value="ECO:0007669"/>
    <property type="project" value="TreeGrafter"/>
</dbReference>
<dbReference type="EMBL" id="AGDV01000007">
    <property type="protein sequence ID" value="EMB34757.1"/>
    <property type="molecule type" value="Genomic_DNA"/>
</dbReference>
<dbReference type="SUPFAM" id="SSF53098">
    <property type="entry name" value="Ribonuclease H-like"/>
    <property type="match status" value="1"/>
</dbReference>
<proteinExistence type="predicted"/>
<evidence type="ECO:0000313" key="4">
    <source>
        <dbReference type="EMBL" id="EMB34757.1"/>
    </source>
</evidence>
<dbReference type="Pfam" id="PF13936">
    <property type="entry name" value="HTH_38"/>
    <property type="match status" value="1"/>
</dbReference>
<protein>
    <recommendedName>
        <fullName evidence="2">Integrase catalytic domain-containing protein</fullName>
    </recommendedName>
</protein>
<dbReference type="GO" id="GO:0005829">
    <property type="term" value="C:cytosol"/>
    <property type="evidence" value="ECO:0007669"/>
    <property type="project" value="TreeGrafter"/>
</dbReference>
<dbReference type="Proteomes" id="UP000011705">
    <property type="component" value="Chromosome"/>
</dbReference>
<dbReference type="RefSeq" id="WP_002683747.1">
    <property type="nucleotide sequence ID" value="NZ_CM001795.1"/>
</dbReference>
<reference evidence="4" key="1">
    <citation type="submission" date="2012-01" db="EMBL/GenBank/DDBJ databases">
        <title>The Genome Sequence of Treponema denticola H-22.</title>
        <authorList>
            <consortium name="The Broad Institute Genome Sequencing Platform"/>
            <person name="Earl A."/>
            <person name="Ward D."/>
            <person name="Feldgarden M."/>
            <person name="Gevers D."/>
            <person name="Blanton J.M."/>
            <person name="Fenno C.J."/>
            <person name="Baranova O.V."/>
            <person name="Mathney J."/>
            <person name="Dewhirst F.E."/>
            <person name="Izard J."/>
            <person name="Young S.K."/>
            <person name="Zeng Q."/>
            <person name="Gargeya S."/>
            <person name="Fitzgerald M."/>
            <person name="Haas B."/>
            <person name="Abouelleil A."/>
            <person name="Alvarado L."/>
            <person name="Arachchi H.M."/>
            <person name="Berlin A."/>
            <person name="Chapman S.B."/>
            <person name="Gearin G."/>
            <person name="Goldberg J."/>
            <person name="Griggs A."/>
            <person name="Gujja S."/>
            <person name="Hansen M."/>
            <person name="Heiman D."/>
            <person name="Howarth C."/>
            <person name="Larimer J."/>
            <person name="Lui A."/>
            <person name="MacDonald P.J.P."/>
            <person name="McCowen C."/>
            <person name="Montmayeur A."/>
            <person name="Murphy C."/>
            <person name="Neiman D."/>
            <person name="Pearson M."/>
            <person name="Priest M."/>
            <person name="Roberts A."/>
            <person name="Saif S."/>
            <person name="Shea T."/>
            <person name="Sisk P."/>
            <person name="Stolte C."/>
            <person name="Sykes S."/>
            <person name="Wortman J."/>
            <person name="Nusbaum C."/>
            <person name="Birren B."/>
        </authorList>
    </citation>
    <scope>NUCLEOTIDE SEQUENCE [LARGE SCALE GENOMIC DNA]</scope>
    <source>
        <strain evidence="4">H-22</strain>
    </source>
</reference>
<dbReference type="GO" id="GO:0032196">
    <property type="term" value="P:transposition"/>
    <property type="evidence" value="ECO:0007669"/>
    <property type="project" value="TreeGrafter"/>
</dbReference>
<feature type="domain" description="Integrase catalytic" evidence="2">
    <location>
        <begin position="199"/>
        <end position="358"/>
    </location>
</feature>
<evidence type="ECO:0000259" key="2">
    <source>
        <dbReference type="PROSITE" id="PS50994"/>
    </source>
</evidence>
<dbReference type="PROSITE" id="PS50994">
    <property type="entry name" value="INTEGRASE"/>
    <property type="match status" value="1"/>
</dbReference>
<dbReference type="InterPro" id="IPR053392">
    <property type="entry name" value="Transposase_IS30-like"/>
</dbReference>
<dbReference type="InterPro" id="IPR012337">
    <property type="entry name" value="RNaseH-like_sf"/>
</dbReference>
<dbReference type="AlphaFoldDB" id="A0A0E2E608"/>
<gene>
    <name evidence="4" type="ORF">HMPREF9726_00863</name>
    <name evidence="3" type="ORF">HMPREF9726_00874</name>
</gene>